<dbReference type="Gene3D" id="3.40.30.10">
    <property type="entry name" value="Glutaredoxin"/>
    <property type="match status" value="1"/>
</dbReference>
<evidence type="ECO:0000256" key="2">
    <source>
        <dbReference type="ARBA" id="ARBA00022729"/>
    </source>
</evidence>
<dbReference type="PANTHER" id="PTHR13887">
    <property type="entry name" value="GLUTATHIONE S-TRANSFERASE KAPPA"/>
    <property type="match status" value="1"/>
</dbReference>
<feature type="domain" description="Thioredoxin" evidence="6">
    <location>
        <begin position="162"/>
        <end position="339"/>
    </location>
</feature>
<proteinExistence type="inferred from homology"/>
<evidence type="ECO:0000256" key="5">
    <source>
        <dbReference type="ARBA" id="ARBA00023284"/>
    </source>
</evidence>
<dbReference type="PANTHER" id="PTHR13887:SF14">
    <property type="entry name" value="DISULFIDE BOND FORMATION PROTEIN D"/>
    <property type="match status" value="1"/>
</dbReference>
<comment type="similarity">
    <text evidence="1">Belongs to the thioredoxin family. DsbA subfamily.</text>
</comment>
<dbReference type="AlphaFoldDB" id="A0A450YSB5"/>
<evidence type="ECO:0000259" key="6">
    <source>
        <dbReference type="PROSITE" id="PS51352"/>
    </source>
</evidence>
<gene>
    <name evidence="8" type="ORF">BECKSD772D_GA0070982_10684</name>
    <name evidence="7" type="ORF">BECKSD772E_GA0070983_103710</name>
</gene>
<keyword evidence="2" id="KW-0732">Signal</keyword>
<evidence type="ECO:0000256" key="4">
    <source>
        <dbReference type="ARBA" id="ARBA00023157"/>
    </source>
</evidence>
<dbReference type="InterPro" id="IPR013766">
    <property type="entry name" value="Thioredoxin_domain"/>
</dbReference>
<keyword evidence="4" id="KW-1015">Disulfide bond</keyword>
<dbReference type="InterPro" id="IPR036249">
    <property type="entry name" value="Thioredoxin-like_sf"/>
</dbReference>
<keyword evidence="5" id="KW-0676">Redox-active center</keyword>
<dbReference type="EMBL" id="CAADHB010000068">
    <property type="protein sequence ID" value="VFK79824.1"/>
    <property type="molecule type" value="Genomic_DNA"/>
</dbReference>
<dbReference type="SUPFAM" id="SSF52833">
    <property type="entry name" value="Thioredoxin-like"/>
    <property type="match status" value="1"/>
</dbReference>
<protein>
    <submittedName>
        <fullName evidence="7">Thioredoxin</fullName>
    </submittedName>
</protein>
<sequence length="348" mass="39901">MKTGKKHPCNMTFGGIALLFLVATFLPRAALAEDRALFQLGGMDYMESELPPELRLDLYEVEDEYYRRLQVIFDKAVFDSYLKEESERLGKSGEEIKVERLSVTQPSEESIRAFYEKIRNHIGKPYESVRERIAKHLRDEEMSNKRSGLVAEYRKKNNFKILLPRITPPVIEIHTQGFPDKGDPKAPVTIVEFADYQCPHCKTASDAIGRIFEQFKGKVRKIYIDYLVTRSPVSTLIAQGATCADQEGKFWPYHELAYQRQATLRKSSSVEIAKEVGLDPEDFIRCSQSEETKAKVARANAEARRLGLQSTPTIFVNGKRLIIHDFEKDLRQAVERELSYIENAESPQ</sequence>
<evidence type="ECO:0000313" key="8">
    <source>
        <dbReference type="EMBL" id="VFK79824.1"/>
    </source>
</evidence>
<dbReference type="GO" id="GO:0016491">
    <property type="term" value="F:oxidoreductase activity"/>
    <property type="evidence" value="ECO:0007669"/>
    <property type="project" value="UniProtKB-KW"/>
</dbReference>
<accession>A0A450YSB5</accession>
<organism evidence="7">
    <name type="scientific">Candidatus Kentrum sp. SD</name>
    <dbReference type="NCBI Taxonomy" id="2126332"/>
    <lineage>
        <taxon>Bacteria</taxon>
        <taxon>Pseudomonadati</taxon>
        <taxon>Pseudomonadota</taxon>
        <taxon>Gammaproteobacteria</taxon>
        <taxon>Candidatus Kentrum</taxon>
    </lineage>
</organism>
<evidence type="ECO:0000256" key="1">
    <source>
        <dbReference type="ARBA" id="ARBA00005791"/>
    </source>
</evidence>
<dbReference type="EMBL" id="CAADFU010000037">
    <property type="protein sequence ID" value="VFK44396.1"/>
    <property type="molecule type" value="Genomic_DNA"/>
</dbReference>
<reference evidence="7" key="1">
    <citation type="submission" date="2019-02" db="EMBL/GenBank/DDBJ databases">
        <authorList>
            <person name="Gruber-Vodicka R. H."/>
            <person name="Seah K. B. B."/>
        </authorList>
    </citation>
    <scope>NUCLEOTIDE SEQUENCE</scope>
    <source>
        <strain evidence="8">BECK_S127</strain>
        <strain evidence="7">BECK_S1320</strain>
    </source>
</reference>
<dbReference type="Gene3D" id="1.10.4030.10">
    <property type="entry name" value="Porin chaperone SurA, peptide-binding domain"/>
    <property type="match status" value="1"/>
</dbReference>
<name>A0A450YSB5_9GAMM</name>
<dbReference type="PROSITE" id="PS51352">
    <property type="entry name" value="THIOREDOXIN_2"/>
    <property type="match status" value="1"/>
</dbReference>
<dbReference type="Pfam" id="PF13462">
    <property type="entry name" value="Thioredoxin_4"/>
    <property type="match status" value="1"/>
</dbReference>
<evidence type="ECO:0000256" key="3">
    <source>
        <dbReference type="ARBA" id="ARBA00023002"/>
    </source>
</evidence>
<evidence type="ECO:0000313" key="7">
    <source>
        <dbReference type="EMBL" id="VFK44396.1"/>
    </source>
</evidence>
<dbReference type="InterPro" id="IPR012336">
    <property type="entry name" value="Thioredoxin-like_fold"/>
</dbReference>
<keyword evidence="3" id="KW-0560">Oxidoreductase</keyword>